<dbReference type="GO" id="GO:0046872">
    <property type="term" value="F:metal ion binding"/>
    <property type="evidence" value="ECO:0007669"/>
    <property type="project" value="InterPro"/>
</dbReference>
<feature type="domain" description="Dihydroorotase catalytic" evidence="2">
    <location>
        <begin position="54"/>
        <end position="239"/>
    </location>
</feature>
<dbReference type="SUPFAM" id="SSF51556">
    <property type="entry name" value="Metallo-dependent hydrolases"/>
    <property type="match status" value="1"/>
</dbReference>
<dbReference type="InterPro" id="IPR032466">
    <property type="entry name" value="Metal_Hydrolase"/>
</dbReference>
<protein>
    <submittedName>
        <fullName evidence="3">Dihydroorotase</fullName>
        <ecNumber evidence="3">3.5.2.3</ecNumber>
    </submittedName>
</protein>
<dbReference type="GO" id="GO:0006221">
    <property type="term" value="P:pyrimidine nucleotide biosynthetic process"/>
    <property type="evidence" value="ECO:0007669"/>
    <property type="project" value="UniProtKB-KW"/>
</dbReference>
<dbReference type="CDD" id="cd01317">
    <property type="entry name" value="DHOase_IIa"/>
    <property type="match status" value="1"/>
</dbReference>
<dbReference type="GO" id="GO:0004038">
    <property type="term" value="F:allantoinase activity"/>
    <property type="evidence" value="ECO:0007669"/>
    <property type="project" value="TreeGrafter"/>
</dbReference>
<reference evidence="3 4" key="1">
    <citation type="submission" date="2019-07" db="EMBL/GenBank/DDBJ databases">
        <title>The pathways for chlorine oxyanion respiration interact through the shared metabolite chlorate.</title>
        <authorList>
            <person name="Barnum T.P."/>
            <person name="Cheng Y."/>
            <person name="Hill K.A."/>
            <person name="Lucas L.N."/>
            <person name="Carlson H.K."/>
            <person name="Coates J.D."/>
        </authorList>
    </citation>
    <scope>NUCLEOTIDE SEQUENCE [LARGE SCALE GENOMIC DNA]</scope>
    <source>
        <strain evidence="3 4">BK-1</strain>
    </source>
</reference>
<dbReference type="EMBL" id="VMNH01000023">
    <property type="protein sequence ID" value="TVO70848.1"/>
    <property type="molecule type" value="Genomic_DNA"/>
</dbReference>
<dbReference type="PANTHER" id="PTHR43668:SF2">
    <property type="entry name" value="ALLANTOINASE"/>
    <property type="match status" value="1"/>
</dbReference>
<proteinExistence type="predicted"/>
<dbReference type="Gene3D" id="2.30.40.10">
    <property type="entry name" value="Urease, subunit C, domain 1"/>
    <property type="match status" value="1"/>
</dbReference>
<keyword evidence="3" id="KW-0378">Hydrolase</keyword>
<dbReference type="SUPFAM" id="SSF51338">
    <property type="entry name" value="Composite domain of metallo-dependent hydrolases"/>
    <property type="match status" value="1"/>
</dbReference>
<dbReference type="Proteomes" id="UP000316649">
    <property type="component" value="Unassembled WGS sequence"/>
</dbReference>
<dbReference type="InterPro" id="IPR004722">
    <property type="entry name" value="DHOase"/>
</dbReference>
<keyword evidence="1" id="KW-0665">Pyrimidine biosynthesis</keyword>
<dbReference type="Gene3D" id="3.20.20.140">
    <property type="entry name" value="Metal-dependent hydrolases"/>
    <property type="match status" value="1"/>
</dbReference>
<dbReference type="InterPro" id="IPR050138">
    <property type="entry name" value="DHOase/Allantoinase_Hydrolase"/>
</dbReference>
<dbReference type="NCBIfam" id="TIGR00857">
    <property type="entry name" value="pyrC_multi"/>
    <property type="match status" value="1"/>
</dbReference>
<dbReference type="InterPro" id="IPR011059">
    <property type="entry name" value="Metal-dep_hydrolase_composite"/>
</dbReference>
<dbReference type="GO" id="GO:0004151">
    <property type="term" value="F:dihydroorotase activity"/>
    <property type="evidence" value="ECO:0007669"/>
    <property type="project" value="UniProtKB-EC"/>
</dbReference>
<dbReference type="OrthoDB" id="5687299at2"/>
<dbReference type="Pfam" id="PF12890">
    <property type="entry name" value="DHOase"/>
    <property type="match status" value="1"/>
</dbReference>
<keyword evidence="4" id="KW-1185">Reference proteome</keyword>
<dbReference type="PANTHER" id="PTHR43668">
    <property type="entry name" value="ALLANTOINASE"/>
    <property type="match status" value="1"/>
</dbReference>
<dbReference type="GO" id="GO:0005737">
    <property type="term" value="C:cytoplasm"/>
    <property type="evidence" value="ECO:0007669"/>
    <property type="project" value="TreeGrafter"/>
</dbReference>
<dbReference type="GO" id="GO:0006145">
    <property type="term" value="P:purine nucleobase catabolic process"/>
    <property type="evidence" value="ECO:0007669"/>
    <property type="project" value="TreeGrafter"/>
</dbReference>
<comment type="caution">
    <text evidence="3">The sequence shown here is derived from an EMBL/GenBank/DDBJ whole genome shotgun (WGS) entry which is preliminary data.</text>
</comment>
<evidence type="ECO:0000313" key="3">
    <source>
        <dbReference type="EMBL" id="TVO70848.1"/>
    </source>
</evidence>
<dbReference type="EC" id="3.5.2.3" evidence="3"/>
<dbReference type="RefSeq" id="WP_144359985.1">
    <property type="nucleotide sequence ID" value="NZ_VMNH01000023.1"/>
</dbReference>
<dbReference type="NCBIfam" id="NF005791">
    <property type="entry name" value="PRK07627.1"/>
    <property type="match status" value="1"/>
</dbReference>
<evidence type="ECO:0000259" key="2">
    <source>
        <dbReference type="Pfam" id="PF12890"/>
    </source>
</evidence>
<sequence length="434" mass="46323">MSTTNSIAILGGRLIDPANGIDEISNLYINNGKVIAVGDPPEAFTAHLTINASGQIVCPGLVDLSARMREPGEEHIATISSETSAAAKAGITTLCCPPDTDPVVDTPAVVTLMLRRAKRAAKARLLPIGAMTQKLAGEHLSEMVALKRAGCVAMSNGYAPLANTLVERRALEYAATFGITAILRPEDRHLRNNGYAHEGPVSARLGLPGIPEAAESVAVARDLALAEHTGCRIHFHLLSSGTAARMIEQAQQQRLPVTANVAAHQLHLTEMDIEYFDSNCHLNPPLRSLADRDALRSALAKGVIGAICSDHQPLKDDAKEAPFPSTKTGMSGLQTLLPLTLKLVDEGVLSLSEAIARVTCGPADILDLPYGRLNPGSSADICIFDPDRHWLLKKDEIPSAGRNTPFIGWEFQGKVTYTLFEGRIVFQSDSTTAA</sequence>
<gene>
    <name evidence="3" type="ORF">FHP88_15440</name>
</gene>
<evidence type="ECO:0000256" key="1">
    <source>
        <dbReference type="ARBA" id="ARBA00022975"/>
    </source>
</evidence>
<dbReference type="InterPro" id="IPR024403">
    <property type="entry name" value="DHOase_cat"/>
</dbReference>
<dbReference type="AlphaFoldDB" id="A0A557S0H3"/>
<accession>A0A557S0H3</accession>
<evidence type="ECO:0000313" key="4">
    <source>
        <dbReference type="Proteomes" id="UP000316649"/>
    </source>
</evidence>
<name>A0A557S0H3_9GAMM</name>
<organism evidence="3 4">
    <name type="scientific">Sedimenticola selenatireducens</name>
    <dbReference type="NCBI Taxonomy" id="191960"/>
    <lineage>
        <taxon>Bacteria</taxon>
        <taxon>Pseudomonadati</taxon>
        <taxon>Pseudomonadota</taxon>
        <taxon>Gammaproteobacteria</taxon>
        <taxon>Chromatiales</taxon>
        <taxon>Sedimenticolaceae</taxon>
        <taxon>Sedimenticola</taxon>
    </lineage>
</organism>